<accession>A0A068VKM6</accession>
<keyword evidence="6" id="KW-1185">Reference proteome</keyword>
<dbReference type="SUPFAM" id="SSF46785">
    <property type="entry name" value="Winged helix' DNA-binding domain"/>
    <property type="match status" value="1"/>
</dbReference>
<dbReference type="Proteomes" id="UP000295252">
    <property type="component" value="Unassembled WGS sequence"/>
</dbReference>
<name>A0A068VKM6_COFCA</name>
<dbReference type="Gramene" id="CDP21149">
    <property type="protein sequence ID" value="CDP21149"/>
    <property type="gene ID" value="GSCOC_T00002092001"/>
</dbReference>
<proteinExistence type="predicted"/>
<dbReference type="InterPro" id="IPR001077">
    <property type="entry name" value="COMT_C"/>
</dbReference>
<dbReference type="Gene3D" id="3.40.50.150">
    <property type="entry name" value="Vaccinia Virus protein VP39"/>
    <property type="match status" value="1"/>
</dbReference>
<dbReference type="GO" id="GO:0032259">
    <property type="term" value="P:methylation"/>
    <property type="evidence" value="ECO:0007669"/>
    <property type="project" value="UniProtKB-KW"/>
</dbReference>
<keyword evidence="1" id="KW-0489">Methyltransferase</keyword>
<dbReference type="PhylomeDB" id="A0A068VKM6"/>
<dbReference type="InParanoid" id="A0A068VKM6"/>
<evidence type="ECO:0000259" key="4">
    <source>
        <dbReference type="Pfam" id="PF00891"/>
    </source>
</evidence>
<dbReference type="AlphaFoldDB" id="A0A068VKM6"/>
<evidence type="ECO:0000256" key="2">
    <source>
        <dbReference type="ARBA" id="ARBA00022679"/>
    </source>
</evidence>
<reference evidence="6" key="1">
    <citation type="journal article" date="2014" name="Science">
        <title>The coffee genome provides insight into the convergent evolution of caffeine biosynthesis.</title>
        <authorList>
            <person name="Denoeud F."/>
            <person name="Carretero-Paulet L."/>
            <person name="Dereeper A."/>
            <person name="Droc G."/>
            <person name="Guyot R."/>
            <person name="Pietrella M."/>
            <person name="Zheng C."/>
            <person name="Alberti A."/>
            <person name="Anthony F."/>
            <person name="Aprea G."/>
            <person name="Aury J.M."/>
            <person name="Bento P."/>
            <person name="Bernard M."/>
            <person name="Bocs S."/>
            <person name="Campa C."/>
            <person name="Cenci A."/>
            <person name="Combes M.C."/>
            <person name="Crouzillat D."/>
            <person name="Da Silva C."/>
            <person name="Daddiego L."/>
            <person name="De Bellis F."/>
            <person name="Dussert S."/>
            <person name="Garsmeur O."/>
            <person name="Gayraud T."/>
            <person name="Guignon V."/>
            <person name="Jahn K."/>
            <person name="Jamilloux V."/>
            <person name="Joet T."/>
            <person name="Labadie K."/>
            <person name="Lan T."/>
            <person name="Leclercq J."/>
            <person name="Lepelley M."/>
            <person name="Leroy T."/>
            <person name="Li L.T."/>
            <person name="Librado P."/>
            <person name="Lopez L."/>
            <person name="Munoz A."/>
            <person name="Noel B."/>
            <person name="Pallavicini A."/>
            <person name="Perrotta G."/>
            <person name="Poncet V."/>
            <person name="Pot D."/>
            <person name="Priyono X."/>
            <person name="Rigoreau M."/>
            <person name="Rouard M."/>
            <person name="Rozas J."/>
            <person name="Tranchant-Dubreuil C."/>
            <person name="VanBuren R."/>
            <person name="Zhang Q."/>
            <person name="Andrade A.C."/>
            <person name="Argout X."/>
            <person name="Bertrand B."/>
            <person name="de Kochko A."/>
            <person name="Graziosi G."/>
            <person name="Henry R.J."/>
            <person name="Jayarama X."/>
            <person name="Ming R."/>
            <person name="Nagai C."/>
            <person name="Rounsley S."/>
            <person name="Sankoff D."/>
            <person name="Giuliano G."/>
            <person name="Albert V.A."/>
            <person name="Wincker P."/>
            <person name="Lashermes P."/>
        </authorList>
    </citation>
    <scope>NUCLEOTIDE SEQUENCE [LARGE SCALE GENOMIC DNA]</scope>
    <source>
        <strain evidence="6">cv. DH200-94</strain>
    </source>
</reference>
<dbReference type="InterPro" id="IPR029063">
    <property type="entry name" value="SAM-dependent_MTases_sf"/>
</dbReference>
<sequence length="151" mass="16179">MDLGRNGDANKLLQAQAHIWNHIFNFINSISLKCTIQLGIPDIIHKHGLNSLVDVGGGTGTLAKEIADAFLDLNCIVTDLPHVVDGLVANNKSLAFVGGDMFVAIPPADDVIMKASLTLFTNEECVQILGKCKEAIPSKENGGKLNFSVIR</sequence>
<dbReference type="InterPro" id="IPR016461">
    <property type="entry name" value="COMT-like"/>
</dbReference>
<dbReference type="EMBL" id="HG741699">
    <property type="protein sequence ID" value="CDP21149.1"/>
    <property type="molecule type" value="Genomic_DNA"/>
</dbReference>
<dbReference type="PROSITE" id="PS51683">
    <property type="entry name" value="SAM_OMT_II"/>
    <property type="match status" value="1"/>
</dbReference>
<evidence type="ECO:0000313" key="6">
    <source>
        <dbReference type="Proteomes" id="UP000295252"/>
    </source>
</evidence>
<evidence type="ECO:0000256" key="3">
    <source>
        <dbReference type="ARBA" id="ARBA00022691"/>
    </source>
</evidence>
<feature type="domain" description="O-methyltransferase C-terminal" evidence="4">
    <location>
        <begin position="47"/>
        <end position="144"/>
    </location>
</feature>
<dbReference type="GO" id="GO:0008171">
    <property type="term" value="F:O-methyltransferase activity"/>
    <property type="evidence" value="ECO:0007669"/>
    <property type="project" value="InterPro"/>
</dbReference>
<keyword evidence="3" id="KW-0949">S-adenosyl-L-methionine</keyword>
<dbReference type="InterPro" id="IPR036390">
    <property type="entry name" value="WH_DNA-bd_sf"/>
</dbReference>
<evidence type="ECO:0000313" key="5">
    <source>
        <dbReference type="EMBL" id="CDP21149.1"/>
    </source>
</evidence>
<dbReference type="SUPFAM" id="SSF53335">
    <property type="entry name" value="S-adenosyl-L-methionine-dependent methyltransferases"/>
    <property type="match status" value="1"/>
</dbReference>
<dbReference type="PANTHER" id="PTHR11746">
    <property type="entry name" value="O-METHYLTRANSFERASE"/>
    <property type="match status" value="1"/>
</dbReference>
<gene>
    <name evidence="5" type="ORF">GSCOC_T00002092001</name>
</gene>
<dbReference type="GO" id="GO:0046983">
    <property type="term" value="F:protein dimerization activity"/>
    <property type="evidence" value="ECO:0007669"/>
    <property type="project" value="InterPro"/>
</dbReference>
<dbReference type="Pfam" id="PF00891">
    <property type="entry name" value="Methyltransf_2"/>
    <property type="match status" value="1"/>
</dbReference>
<protein>
    <submittedName>
        <fullName evidence="5">DH200=94 genomic scaffold, scaffold_2615</fullName>
    </submittedName>
</protein>
<organism evidence="5 6">
    <name type="scientific">Coffea canephora</name>
    <name type="common">Robusta coffee</name>
    <dbReference type="NCBI Taxonomy" id="49390"/>
    <lineage>
        <taxon>Eukaryota</taxon>
        <taxon>Viridiplantae</taxon>
        <taxon>Streptophyta</taxon>
        <taxon>Embryophyta</taxon>
        <taxon>Tracheophyta</taxon>
        <taxon>Spermatophyta</taxon>
        <taxon>Magnoliopsida</taxon>
        <taxon>eudicotyledons</taxon>
        <taxon>Gunneridae</taxon>
        <taxon>Pentapetalae</taxon>
        <taxon>asterids</taxon>
        <taxon>lamiids</taxon>
        <taxon>Gentianales</taxon>
        <taxon>Rubiaceae</taxon>
        <taxon>Ixoroideae</taxon>
        <taxon>Gardenieae complex</taxon>
        <taxon>Bertiereae - Coffeeae clade</taxon>
        <taxon>Coffeeae</taxon>
        <taxon>Coffea</taxon>
    </lineage>
</organism>
<evidence type="ECO:0000256" key="1">
    <source>
        <dbReference type="ARBA" id="ARBA00022603"/>
    </source>
</evidence>
<dbReference type="OrthoDB" id="1423290at2759"/>
<keyword evidence="2" id="KW-0808">Transferase</keyword>